<comment type="caution">
    <text evidence="1">The sequence shown here is derived from an EMBL/GenBank/DDBJ whole genome shotgun (WGS) entry which is preliminary data.</text>
</comment>
<protein>
    <submittedName>
        <fullName evidence="1">BspA family leucine-rich repeat surface protein</fullName>
    </submittedName>
</protein>
<organism evidence="1 2">
    <name type="scientific">Brachyspira innocens</name>
    <dbReference type="NCBI Taxonomy" id="13264"/>
    <lineage>
        <taxon>Bacteria</taxon>
        <taxon>Pseudomonadati</taxon>
        <taxon>Spirochaetota</taxon>
        <taxon>Spirochaetia</taxon>
        <taxon>Brachyspirales</taxon>
        <taxon>Brachyspiraceae</taxon>
        <taxon>Brachyspira</taxon>
    </lineage>
</organism>
<accession>A0ABT8YZS6</accession>
<name>A0ABT8YZS6_9SPIR</name>
<evidence type="ECO:0000313" key="1">
    <source>
        <dbReference type="EMBL" id="MDO7021396.1"/>
    </source>
</evidence>
<dbReference type="RefSeq" id="WP_020003474.1">
    <property type="nucleotide sequence ID" value="NZ_JAUPBL010000108.1"/>
</dbReference>
<dbReference type="Pfam" id="PF03382">
    <property type="entry name" value="DUF285"/>
    <property type="match status" value="1"/>
</dbReference>
<dbReference type="InterPro" id="IPR005046">
    <property type="entry name" value="DUF285"/>
</dbReference>
<evidence type="ECO:0000313" key="2">
    <source>
        <dbReference type="Proteomes" id="UP001175147"/>
    </source>
</evidence>
<dbReference type="NCBIfam" id="TIGR02167">
    <property type="entry name" value="Liste_lipo_26"/>
    <property type="match status" value="2"/>
</dbReference>
<dbReference type="InterPro" id="IPR011889">
    <property type="entry name" value="Liste_lipo_26"/>
</dbReference>
<dbReference type="Proteomes" id="UP001175147">
    <property type="component" value="Unassembled WGS sequence"/>
</dbReference>
<proteinExistence type="predicted"/>
<sequence length="180" mass="21186">MTREKYKPETKEELIDLIEKKVKFNKIDTSLITDMSGIFENSILRNFSGIETWDTSKVENMISMFEGAQSFNHDISCWDVSKVKNMKSMFCRALKFNQPLNNWDVSNVTNMENMFRLTKVFNQPLNNWNVSKVKNIDGMFWAAESFNQNLDSWVLSKNAKMYMAFYCSAMNDNTPIWYKN</sequence>
<reference evidence="1" key="1">
    <citation type="submission" date="2023-07" db="EMBL/GenBank/DDBJ databases">
        <title>Mucosal microbiota of week-old chicken and adult hens.</title>
        <authorList>
            <person name="Volf J."/>
            <person name="Karasova D."/>
            <person name="Crhanova M."/>
            <person name="Faldynova M."/>
            <person name="Prikrylova H."/>
            <person name="Zeman M."/>
            <person name="Babak V."/>
            <person name="Rajova J."/>
            <person name="Rychlik I."/>
        </authorList>
    </citation>
    <scope>NUCLEOTIDE SEQUENCE</scope>
    <source>
        <strain evidence="1">ET902</strain>
    </source>
</reference>
<dbReference type="EMBL" id="JAUPBM010000194">
    <property type="protein sequence ID" value="MDO7021396.1"/>
    <property type="molecule type" value="Genomic_DNA"/>
</dbReference>
<keyword evidence="2" id="KW-1185">Reference proteome</keyword>
<gene>
    <name evidence="1" type="ORF">Q5M86_11495</name>
</gene>